<organism evidence="2 4">
    <name type="scientific">Gordonia spumicola</name>
    <dbReference type="NCBI Taxonomy" id="589161"/>
    <lineage>
        <taxon>Bacteria</taxon>
        <taxon>Bacillati</taxon>
        <taxon>Actinomycetota</taxon>
        <taxon>Actinomycetes</taxon>
        <taxon>Mycobacteriales</taxon>
        <taxon>Gordoniaceae</taxon>
        <taxon>Gordonia</taxon>
    </lineage>
</organism>
<keyword evidence="4" id="KW-1185">Reference proteome</keyword>
<sequence>MNILVIGGSRGVGKAVVLGMSRPGNVIFLNNREVDSAVSEVRATAEELGATVVLVPGDIASPEGANNVADAVRERSDRIDLVVHCAVAGYPVDSLTSTPDQLRHAVEVNALSLVYVVQAVADLLGRGSSIVYLSSRGARVALRDYVTVGGDQGDG</sequence>
<protein>
    <recommendedName>
        <fullName evidence="5">Short-chain dehydrogenase</fullName>
    </recommendedName>
</protein>
<evidence type="ECO:0008006" key="5">
    <source>
        <dbReference type="Google" id="ProtNLM"/>
    </source>
</evidence>
<dbReference type="Gene3D" id="3.40.50.720">
    <property type="entry name" value="NAD(P)-binding Rossmann-like Domain"/>
    <property type="match status" value="1"/>
</dbReference>
<comment type="similarity">
    <text evidence="1">Belongs to the short-chain dehydrogenases/reductases (SDR) family.</text>
</comment>
<evidence type="ECO:0000256" key="1">
    <source>
        <dbReference type="ARBA" id="ARBA00006484"/>
    </source>
</evidence>
<dbReference type="EMBL" id="BJOV01000002">
    <property type="protein sequence ID" value="GEE00750.1"/>
    <property type="molecule type" value="Genomic_DNA"/>
</dbReference>
<dbReference type="PANTHER" id="PTHR42760">
    <property type="entry name" value="SHORT-CHAIN DEHYDROGENASES/REDUCTASES FAMILY MEMBER"/>
    <property type="match status" value="1"/>
</dbReference>
<dbReference type="InterPro" id="IPR002347">
    <property type="entry name" value="SDR_fam"/>
</dbReference>
<dbReference type="OrthoDB" id="3237043at2"/>
<reference evidence="2" key="2">
    <citation type="journal article" date="2020" name="Int. J. Syst. Evol. Microbiol.">
        <title>Gordonia crocea sp. nov. and Gordonia spumicola sp. nov. isolated from sludge of a wastewater treatment plant.</title>
        <authorList>
            <person name="Tamura T."/>
            <person name="Saito S."/>
            <person name="Hamada M."/>
            <person name="Kang Y."/>
            <person name="Hoshino Y."/>
            <person name="Gonoi T."/>
            <person name="Mikami Y."/>
            <person name="Yaguchi T."/>
        </authorList>
    </citation>
    <scope>NUCLEOTIDE SEQUENCE</scope>
    <source>
        <strain evidence="2">NBRC 107696</strain>
    </source>
</reference>
<dbReference type="SUPFAM" id="SSF51735">
    <property type="entry name" value="NAD(P)-binding Rossmann-fold domains"/>
    <property type="match status" value="1"/>
</dbReference>
<dbReference type="InterPro" id="IPR036291">
    <property type="entry name" value="NAD(P)-bd_dom_sf"/>
</dbReference>
<gene>
    <name evidence="2" type="ORF">nbrc107696_11960</name>
    <name evidence="3" type="ORF">nbrc107696_12190</name>
</gene>
<name>A0A7I9V6Q4_9ACTN</name>
<proteinExistence type="inferred from homology"/>
<dbReference type="AlphaFoldDB" id="A0A7I9V6Q4"/>
<evidence type="ECO:0000313" key="2">
    <source>
        <dbReference type="EMBL" id="GEE00750.1"/>
    </source>
</evidence>
<evidence type="ECO:0000313" key="3">
    <source>
        <dbReference type="EMBL" id="GEE00773.1"/>
    </source>
</evidence>
<accession>A0A7I9V6Q4</accession>
<comment type="caution">
    <text evidence="2">The sequence shown here is derived from an EMBL/GenBank/DDBJ whole genome shotgun (WGS) entry which is preliminary data.</text>
</comment>
<dbReference type="RefSeq" id="WP_161894594.1">
    <property type="nucleotide sequence ID" value="NZ_BJOV01000002.1"/>
</dbReference>
<dbReference type="Pfam" id="PF13561">
    <property type="entry name" value="adh_short_C2"/>
    <property type="match status" value="1"/>
</dbReference>
<evidence type="ECO:0000313" key="4">
    <source>
        <dbReference type="Proteomes" id="UP000444960"/>
    </source>
</evidence>
<dbReference type="Proteomes" id="UP000444960">
    <property type="component" value="Unassembled WGS sequence"/>
</dbReference>
<dbReference type="EMBL" id="BJOV01000002">
    <property type="protein sequence ID" value="GEE00773.1"/>
    <property type="molecule type" value="Genomic_DNA"/>
</dbReference>
<reference evidence="4" key="1">
    <citation type="submission" date="2019-06" db="EMBL/GenBank/DDBJ databases">
        <title>Gordonia isolated from sludge of a wastewater treatment plant.</title>
        <authorList>
            <person name="Tamura T."/>
            <person name="Aoyama K."/>
            <person name="Kang Y."/>
            <person name="Saito S."/>
            <person name="Akiyama N."/>
            <person name="Yazawa K."/>
            <person name="Gonoi T."/>
            <person name="Mikami Y."/>
        </authorList>
    </citation>
    <scope>NUCLEOTIDE SEQUENCE [LARGE SCALE GENOMIC DNA]</scope>
    <source>
        <strain evidence="4">NBRC 107696</strain>
    </source>
</reference>
<dbReference type="GO" id="GO:0016616">
    <property type="term" value="F:oxidoreductase activity, acting on the CH-OH group of donors, NAD or NADP as acceptor"/>
    <property type="evidence" value="ECO:0007669"/>
    <property type="project" value="TreeGrafter"/>
</dbReference>